<accession>A0A6I6UNW1</accession>
<name>A0A6I6UNW1_9BACI</name>
<protein>
    <submittedName>
        <fullName evidence="1">Uncharacterized protein</fullName>
    </submittedName>
</protein>
<dbReference type="AlphaFoldDB" id="A0A6I6UNW1"/>
<dbReference type="RefSeq" id="WP_159361360.1">
    <property type="nucleotide sequence ID" value="NZ_CP047394.1"/>
</dbReference>
<proteinExistence type="predicted"/>
<gene>
    <name evidence="1" type="ORF">FHE72_04505</name>
</gene>
<reference evidence="1 2" key="1">
    <citation type="submission" date="2019-06" db="EMBL/GenBank/DDBJ databases">
        <title>An operon consisting of a P-type ATPase gene and a transcriptional regular gene given the different cadmium resistance in Bacillus vietamensis 151-6 and Bacillus marisflavi 151-25.</title>
        <authorList>
            <person name="Yu X."/>
        </authorList>
    </citation>
    <scope>NUCLEOTIDE SEQUENCE [LARGE SCALE GENOMIC DNA]</scope>
    <source>
        <strain evidence="1 2">151-6</strain>
    </source>
</reference>
<dbReference type="KEGG" id="bvq:FHE72_04505"/>
<evidence type="ECO:0000313" key="1">
    <source>
        <dbReference type="EMBL" id="QHE60383.1"/>
    </source>
</evidence>
<evidence type="ECO:0000313" key="2">
    <source>
        <dbReference type="Proteomes" id="UP000465062"/>
    </source>
</evidence>
<dbReference type="EMBL" id="CP047394">
    <property type="protein sequence ID" value="QHE60383.1"/>
    <property type="molecule type" value="Genomic_DNA"/>
</dbReference>
<dbReference type="Proteomes" id="UP000465062">
    <property type="component" value="Chromosome"/>
</dbReference>
<sequence>MIDEKYHDGLSPWFLLQSDLLLKVDSDYRKIASNELIVYDIELSSLSIERVGVEDPA</sequence>
<organism evidence="1 2">
    <name type="scientific">Rossellomorea vietnamensis</name>
    <dbReference type="NCBI Taxonomy" id="218284"/>
    <lineage>
        <taxon>Bacteria</taxon>
        <taxon>Bacillati</taxon>
        <taxon>Bacillota</taxon>
        <taxon>Bacilli</taxon>
        <taxon>Bacillales</taxon>
        <taxon>Bacillaceae</taxon>
        <taxon>Rossellomorea</taxon>
    </lineage>
</organism>